<dbReference type="AlphaFoldDB" id="A0AAV3Q2V5"/>
<accession>A0AAV3Q2V5</accession>
<comment type="caution">
    <text evidence="1">The sequence shown here is derived from an EMBL/GenBank/DDBJ whole genome shotgun (WGS) entry which is preliminary data.</text>
</comment>
<name>A0AAV3Q2V5_LITER</name>
<protein>
    <recommendedName>
        <fullName evidence="3">Reverse transcriptase Ty1/copia-type domain-containing protein</fullName>
    </recommendedName>
</protein>
<reference evidence="1 2" key="1">
    <citation type="submission" date="2024-01" db="EMBL/GenBank/DDBJ databases">
        <title>The complete chloroplast genome sequence of Lithospermum erythrorhizon: insights into the phylogenetic relationship among Boraginaceae species and the maternal lineages of purple gromwells.</title>
        <authorList>
            <person name="Okada T."/>
            <person name="Watanabe K."/>
        </authorList>
    </citation>
    <scope>NUCLEOTIDE SEQUENCE [LARGE SCALE GENOMIC DNA]</scope>
</reference>
<evidence type="ECO:0000313" key="2">
    <source>
        <dbReference type="Proteomes" id="UP001454036"/>
    </source>
</evidence>
<keyword evidence="2" id="KW-1185">Reference proteome</keyword>
<evidence type="ECO:0008006" key="3">
    <source>
        <dbReference type="Google" id="ProtNLM"/>
    </source>
</evidence>
<gene>
    <name evidence="1" type="ORF">LIER_14938</name>
</gene>
<dbReference type="Proteomes" id="UP001454036">
    <property type="component" value="Unassembled WGS sequence"/>
</dbReference>
<evidence type="ECO:0000313" key="1">
    <source>
        <dbReference type="EMBL" id="GAA0157736.1"/>
    </source>
</evidence>
<dbReference type="EMBL" id="BAABME010003173">
    <property type="protein sequence ID" value="GAA0157736.1"/>
    <property type="molecule type" value="Genomic_DNA"/>
</dbReference>
<sequence length="106" mass="11714">MIIQEWLEQSKNDYSYDKSGTSAIVIVVVCVDDILLTGSGLKIGRSNRAITMTQCKYTSELIQDSGILQSTIKHKVPQTPLPLHCKLVPNDTPGLKDPETGLWLES</sequence>
<proteinExistence type="predicted"/>
<organism evidence="1 2">
    <name type="scientific">Lithospermum erythrorhizon</name>
    <name type="common">Purple gromwell</name>
    <name type="synonym">Lithospermum officinale var. erythrorhizon</name>
    <dbReference type="NCBI Taxonomy" id="34254"/>
    <lineage>
        <taxon>Eukaryota</taxon>
        <taxon>Viridiplantae</taxon>
        <taxon>Streptophyta</taxon>
        <taxon>Embryophyta</taxon>
        <taxon>Tracheophyta</taxon>
        <taxon>Spermatophyta</taxon>
        <taxon>Magnoliopsida</taxon>
        <taxon>eudicotyledons</taxon>
        <taxon>Gunneridae</taxon>
        <taxon>Pentapetalae</taxon>
        <taxon>asterids</taxon>
        <taxon>lamiids</taxon>
        <taxon>Boraginales</taxon>
        <taxon>Boraginaceae</taxon>
        <taxon>Boraginoideae</taxon>
        <taxon>Lithospermeae</taxon>
        <taxon>Lithospermum</taxon>
    </lineage>
</organism>